<dbReference type="PROSITE" id="PS50125">
    <property type="entry name" value="GUANYLATE_CYCLASE_2"/>
    <property type="match status" value="1"/>
</dbReference>
<evidence type="ECO:0000313" key="10">
    <source>
        <dbReference type="EMBL" id="GAA0873930.1"/>
    </source>
</evidence>
<dbReference type="InterPro" id="IPR029787">
    <property type="entry name" value="Nucleotide_cyclase"/>
</dbReference>
<dbReference type="InterPro" id="IPR015943">
    <property type="entry name" value="WD40/YVTN_repeat-like_dom_sf"/>
</dbReference>
<comment type="caution">
    <text evidence="10">The sequence shown here is derived from an EMBL/GenBank/DDBJ whole genome shotgun (WGS) entry which is preliminary data.</text>
</comment>
<dbReference type="CDD" id="cd00077">
    <property type="entry name" value="HDc"/>
    <property type="match status" value="1"/>
</dbReference>
<dbReference type="InterPro" id="IPR011123">
    <property type="entry name" value="Y_Y_Y"/>
</dbReference>
<evidence type="ECO:0000256" key="6">
    <source>
        <dbReference type="ARBA" id="ARBA00023239"/>
    </source>
</evidence>
<keyword evidence="7" id="KW-0175">Coiled coil</keyword>
<organism evidence="10 11">
    <name type="scientific">Wandonia haliotis</name>
    <dbReference type="NCBI Taxonomy" id="574963"/>
    <lineage>
        <taxon>Bacteria</taxon>
        <taxon>Pseudomonadati</taxon>
        <taxon>Bacteroidota</taxon>
        <taxon>Flavobacteriia</taxon>
        <taxon>Flavobacteriales</taxon>
        <taxon>Crocinitomicaceae</taxon>
        <taxon>Wandonia</taxon>
    </lineage>
</organism>
<dbReference type="CDD" id="cd07302">
    <property type="entry name" value="CHD"/>
    <property type="match status" value="1"/>
</dbReference>
<evidence type="ECO:0000313" key="11">
    <source>
        <dbReference type="Proteomes" id="UP001501126"/>
    </source>
</evidence>
<keyword evidence="4 8" id="KW-1133">Transmembrane helix</keyword>
<dbReference type="Pfam" id="PF07495">
    <property type="entry name" value="Y_Y_Y"/>
    <property type="match status" value="1"/>
</dbReference>
<dbReference type="SUPFAM" id="SSF55073">
    <property type="entry name" value="Nucleotide cyclase"/>
    <property type="match status" value="1"/>
</dbReference>
<feature type="domain" description="Guanylate cyclase" evidence="9">
    <location>
        <begin position="895"/>
        <end position="1026"/>
    </location>
</feature>
<dbReference type="Proteomes" id="UP001501126">
    <property type="component" value="Unassembled WGS sequence"/>
</dbReference>
<reference evidence="11" key="1">
    <citation type="journal article" date="2019" name="Int. J. Syst. Evol. Microbiol.">
        <title>The Global Catalogue of Microorganisms (GCM) 10K type strain sequencing project: providing services to taxonomists for standard genome sequencing and annotation.</title>
        <authorList>
            <consortium name="The Broad Institute Genomics Platform"/>
            <consortium name="The Broad Institute Genome Sequencing Center for Infectious Disease"/>
            <person name="Wu L."/>
            <person name="Ma J."/>
        </authorList>
    </citation>
    <scope>NUCLEOTIDE SEQUENCE [LARGE SCALE GENOMIC DNA]</scope>
    <source>
        <strain evidence="11">JCM 16083</strain>
    </source>
</reference>
<dbReference type="Gene3D" id="2.130.10.10">
    <property type="entry name" value="YVTN repeat-like/Quinoprotein amine dehydrogenase"/>
    <property type="match status" value="2"/>
</dbReference>
<keyword evidence="2 8" id="KW-0812">Transmembrane</keyword>
<evidence type="ECO:0000256" key="3">
    <source>
        <dbReference type="ARBA" id="ARBA00022741"/>
    </source>
</evidence>
<dbReference type="InterPro" id="IPR011110">
    <property type="entry name" value="Reg_prop"/>
</dbReference>
<evidence type="ECO:0000256" key="7">
    <source>
        <dbReference type="SAM" id="Coils"/>
    </source>
</evidence>
<gene>
    <name evidence="10" type="ORF">GCM10009118_03380</name>
</gene>
<dbReference type="PANTHER" id="PTHR11920">
    <property type="entry name" value="GUANYLYL CYCLASE"/>
    <property type="match status" value="1"/>
</dbReference>
<accession>A0ABP3XZR4</accession>
<dbReference type="PANTHER" id="PTHR11920:SF335">
    <property type="entry name" value="GUANYLATE CYCLASE"/>
    <property type="match status" value="1"/>
</dbReference>
<dbReference type="InterPro" id="IPR050401">
    <property type="entry name" value="Cyclic_nucleotide_synthase"/>
</dbReference>
<dbReference type="Pfam" id="PF00211">
    <property type="entry name" value="Guanylate_cyc"/>
    <property type="match status" value="1"/>
</dbReference>
<dbReference type="RefSeq" id="WP_343784464.1">
    <property type="nucleotide sequence ID" value="NZ_BAAAFH010000003.1"/>
</dbReference>
<dbReference type="InterPro" id="IPR003607">
    <property type="entry name" value="HD/PDEase_dom"/>
</dbReference>
<dbReference type="Gene3D" id="1.10.3210.10">
    <property type="entry name" value="Hypothetical protein af1432"/>
    <property type="match status" value="1"/>
</dbReference>
<dbReference type="Gene3D" id="3.30.70.1230">
    <property type="entry name" value="Nucleotide cyclase"/>
    <property type="match status" value="1"/>
</dbReference>
<keyword evidence="6" id="KW-0456">Lyase</keyword>
<comment type="subcellular location">
    <subcellularLocation>
        <location evidence="1">Membrane</location>
    </subcellularLocation>
</comment>
<evidence type="ECO:0000259" key="9">
    <source>
        <dbReference type="PROSITE" id="PS50125"/>
    </source>
</evidence>
<dbReference type="EMBL" id="BAAAFH010000003">
    <property type="protein sequence ID" value="GAA0873930.1"/>
    <property type="molecule type" value="Genomic_DNA"/>
</dbReference>
<dbReference type="SMART" id="SM00044">
    <property type="entry name" value="CYCc"/>
    <property type="match status" value="1"/>
</dbReference>
<dbReference type="Gene3D" id="2.60.40.10">
    <property type="entry name" value="Immunoglobulins"/>
    <property type="match status" value="1"/>
</dbReference>
<evidence type="ECO:0000256" key="4">
    <source>
        <dbReference type="ARBA" id="ARBA00022989"/>
    </source>
</evidence>
<evidence type="ECO:0000256" key="8">
    <source>
        <dbReference type="SAM" id="Phobius"/>
    </source>
</evidence>
<evidence type="ECO:0000256" key="1">
    <source>
        <dbReference type="ARBA" id="ARBA00004370"/>
    </source>
</evidence>
<dbReference type="Pfam" id="PF07494">
    <property type="entry name" value="Reg_prop"/>
    <property type="match status" value="3"/>
</dbReference>
<proteinExistence type="predicted"/>
<feature type="transmembrane region" description="Helical" evidence="8">
    <location>
        <begin position="786"/>
        <end position="806"/>
    </location>
</feature>
<keyword evidence="3" id="KW-0547">Nucleotide-binding</keyword>
<evidence type="ECO:0000256" key="2">
    <source>
        <dbReference type="ARBA" id="ARBA00022692"/>
    </source>
</evidence>
<protein>
    <recommendedName>
        <fullName evidence="9">Guanylate cyclase domain-containing protein</fullName>
    </recommendedName>
</protein>
<dbReference type="InterPro" id="IPR001054">
    <property type="entry name" value="A/G_cyclase"/>
</dbReference>
<dbReference type="SUPFAM" id="SSF109604">
    <property type="entry name" value="HD-domain/PDEase-like"/>
    <property type="match status" value="1"/>
</dbReference>
<evidence type="ECO:0000256" key="5">
    <source>
        <dbReference type="ARBA" id="ARBA00023136"/>
    </source>
</evidence>
<dbReference type="InterPro" id="IPR013783">
    <property type="entry name" value="Ig-like_fold"/>
</dbReference>
<name>A0ABP3XZR4_9FLAO</name>
<keyword evidence="5 8" id="KW-0472">Membrane</keyword>
<feature type="coiled-coil region" evidence="7">
    <location>
        <begin position="808"/>
        <end position="870"/>
    </location>
</feature>
<dbReference type="SUPFAM" id="SSF63829">
    <property type="entry name" value="Calcium-dependent phosphotriesterase"/>
    <property type="match status" value="2"/>
</dbReference>
<dbReference type="SUPFAM" id="SSF101898">
    <property type="entry name" value="NHL repeat"/>
    <property type="match status" value="1"/>
</dbReference>
<sequence length="1298" mass="149066">MKQLLFWGVLFILGSVCWGQSNIRFQNYSINSGLSQSYVTDILQDESGFIWVCTQDGLNKFDGYEFHIFSADRTNGIESNYFNCGIKASTGLLWFGTQQGLVSYDPKNERFHSFVPEGKIKDKSIVSIAENEAGDLFVLFDNRGIYRFSPVSEKFYPLSNAVNDGSMTRLNYYFSYGLFVSTIDKGLLVYSDGKVRPLTTLDSTGVTEPIKTITAYESGSFLVASLKDLYLWDGHSDSLSPFIFDFSANFPGTEIEDIKVLDNGTVLIATVSSGLIELQFGEEETRIFRYRQDIFQKNTLLNDQTTRLFIDRDGQLWVGTQRGFGTFNPNYLGFLGVGPSGNLEQGLPTPSVWSFAEDNDGDFIFIGNSNGISRFDRNRNSFNHFYREAQVNLIRKVDMPALSLFVLNENELLVGCLDGLYRLEINPEDASSYRYVKLPHKRGVSSEYDRVYQIVQVDADRYLLATRGGICLVNIDTGLYTYVSNHKGLGSVKYIFKDVFDKFWIAPANGGVYRCILLHNGELTIQSSSFNTHLSKIVKGNVNVIHQTKPNVFWLGTYGDGLIKVHVTNNQIEQFDVNKGLPNNVIYGILEDENDNLWLSTNRGLSKFNKKKENFINYSEIDGLMSNEFNIGAFFKTRKGELYFGGIYGYNHFLPSDLQEGRQNLTVFLTDLHIGNNKVLPGQENGILSTSIAFTREIRLSHRQRNIQIQFASNDLANASLVEYRYFLEGNDEDYTYLGSENSIMLNSLSPGVYELKIFAKSVYGEWSNRPTTLIIHVEPPFWMTWWFRIVVLVFIALALFIFYRVRLEKQRRRMVRLEMKIVERTSEIRDQNKKIEEQKKKIEQQKREVEEKKQLLEQEKEKVEKLLHNILPEDTVKELSEVGSTSARAYNRVSVMFTDFVGFTKIANQMPPIDLLKRLDLFFSKFDEIIEKWNLEKIKTVGDAYLCAGGMPIRTKENPIQTVLAGLEIQQYMKQQTEIEKAQGITPWQLRIGINTGEVVAGVIGKKRYAYDIWGATVNLAQRMETNGKPGKVNISESTYEAIQPYFECTLRGEVMTKNSGLVNMYFVDRIKPELSADEHGVVPNERFWKIVDLHLYSSINYMKAERTIHNLLEERLSPKLYYHSIWHTKDVTAAVERLALMEGITDEGLFLLKSAASYHDAGFIEQYEKNEPIGVRLAEEHLPKHGYSESQIQIVKDLIYATQIPHKPKNKLEEIICDADLDYLGRDDFHEIADKLRRELREHGKIDSDRKWDEIQISFLTQHKYFTDSAIKLRQAKKSKHVEEIKERLARDEYKD</sequence>
<keyword evidence="11" id="KW-1185">Reference proteome</keyword>